<proteinExistence type="predicted"/>
<sequence length="140" mass="16545">MKNTEKKLNKKIFVEKELENAKRIERNGVIFENNQVEIEKEEFYFDTNLQKIKNDLRAEKLIFLPKNVQSIGGFVVKSIKDSSENEYFLPLDKNTVYGDLEVIFERKILNTEIFYKEKISFKRKNATLVEMSVLSSEILK</sequence>
<accession>A0AB39VKC1</accession>
<dbReference type="RefSeq" id="WP_369711541.1">
    <property type="nucleotide sequence ID" value="NZ_CP165644.1"/>
</dbReference>
<reference evidence="1" key="1">
    <citation type="submission" date="2024-07" db="EMBL/GenBank/DDBJ databases">
        <authorList>
            <person name="Li X.-J."/>
            <person name="Wang X."/>
        </authorList>
    </citation>
    <scope>NUCLEOTIDE SEQUENCE</scope>
    <source>
        <strain evidence="1">HSP-334</strain>
    </source>
</reference>
<gene>
    <name evidence="1" type="ORF">AB8B22_02575</name>
</gene>
<dbReference type="KEGG" id="lrug:AB8B22_02575"/>
<name>A0AB39VKC1_9FUSO</name>
<dbReference type="AlphaFoldDB" id="A0AB39VKC1"/>
<dbReference type="EMBL" id="CP165644">
    <property type="protein sequence ID" value="XDU67318.1"/>
    <property type="molecule type" value="Genomic_DNA"/>
</dbReference>
<protein>
    <submittedName>
        <fullName evidence="1">Uncharacterized protein</fullName>
    </submittedName>
</protein>
<evidence type="ECO:0000313" key="1">
    <source>
        <dbReference type="EMBL" id="XDU67318.1"/>
    </source>
</evidence>
<organism evidence="1">
    <name type="scientific">Leptotrichia rugosa</name>
    <dbReference type="NCBI Taxonomy" id="3239302"/>
    <lineage>
        <taxon>Bacteria</taxon>
        <taxon>Fusobacteriati</taxon>
        <taxon>Fusobacteriota</taxon>
        <taxon>Fusobacteriia</taxon>
        <taxon>Fusobacteriales</taxon>
        <taxon>Leptotrichiaceae</taxon>
        <taxon>Leptotrichia</taxon>
    </lineage>
</organism>